<dbReference type="Pfam" id="PF04397">
    <property type="entry name" value="LytTR"/>
    <property type="match status" value="1"/>
</dbReference>
<dbReference type="SMART" id="SM00850">
    <property type="entry name" value="LytTR"/>
    <property type="match status" value="1"/>
</dbReference>
<proteinExistence type="predicted"/>
<gene>
    <name evidence="4" type="ORF">AFM12_11345</name>
</gene>
<dbReference type="EMBL" id="LGTQ01000009">
    <property type="protein sequence ID" value="KPM47837.1"/>
    <property type="molecule type" value="Genomic_DNA"/>
</dbReference>
<accession>A0A0P7C6C8</accession>
<evidence type="ECO:0000256" key="1">
    <source>
        <dbReference type="PROSITE-ProRule" id="PRU00169"/>
    </source>
</evidence>
<feature type="domain" description="HTH LytTR-type" evidence="3">
    <location>
        <begin position="170"/>
        <end position="242"/>
    </location>
</feature>
<organism evidence="4 5">
    <name type="scientific">Jiulongibacter sediminis</name>
    <dbReference type="NCBI Taxonomy" id="1605367"/>
    <lineage>
        <taxon>Bacteria</taxon>
        <taxon>Pseudomonadati</taxon>
        <taxon>Bacteroidota</taxon>
        <taxon>Cytophagia</taxon>
        <taxon>Cytophagales</taxon>
        <taxon>Leadbetterellaceae</taxon>
        <taxon>Jiulongibacter</taxon>
    </lineage>
</organism>
<evidence type="ECO:0000259" key="2">
    <source>
        <dbReference type="PROSITE" id="PS50110"/>
    </source>
</evidence>
<dbReference type="GO" id="GO:0003677">
    <property type="term" value="F:DNA binding"/>
    <property type="evidence" value="ECO:0007669"/>
    <property type="project" value="InterPro"/>
</dbReference>
<name>A0A0P7C6C8_9BACT</name>
<keyword evidence="1" id="KW-0597">Phosphoprotein</keyword>
<keyword evidence="5" id="KW-1185">Reference proteome</keyword>
<dbReference type="PANTHER" id="PTHR37299">
    <property type="entry name" value="TRANSCRIPTIONAL REGULATOR-RELATED"/>
    <property type="match status" value="1"/>
</dbReference>
<feature type="modified residue" description="4-aspartylphosphate" evidence="1">
    <location>
        <position position="58"/>
    </location>
</feature>
<dbReference type="Proteomes" id="UP000050454">
    <property type="component" value="Unassembled WGS sequence"/>
</dbReference>
<dbReference type="Gene3D" id="3.40.50.2300">
    <property type="match status" value="1"/>
</dbReference>
<comment type="caution">
    <text evidence="4">The sequence shown here is derived from an EMBL/GenBank/DDBJ whole genome shotgun (WGS) entry which is preliminary data.</text>
</comment>
<dbReference type="Gene3D" id="2.40.50.1020">
    <property type="entry name" value="LytTr DNA-binding domain"/>
    <property type="match status" value="1"/>
</dbReference>
<protein>
    <submittedName>
        <fullName evidence="4">Chemotaxis protein CheY</fullName>
    </submittedName>
</protein>
<evidence type="ECO:0000313" key="4">
    <source>
        <dbReference type="EMBL" id="KPM47837.1"/>
    </source>
</evidence>
<reference evidence="4 5" key="1">
    <citation type="submission" date="2015-07" db="EMBL/GenBank/DDBJ databases">
        <title>The draft genome sequence of Leadbetterella sp. JN14-9.</title>
        <authorList>
            <person name="Liu Y."/>
            <person name="Du J."/>
            <person name="Shao Z."/>
        </authorList>
    </citation>
    <scope>NUCLEOTIDE SEQUENCE [LARGE SCALE GENOMIC DNA]</scope>
    <source>
        <strain evidence="4 5">JN14-9</strain>
    </source>
</reference>
<dbReference type="InterPro" id="IPR001789">
    <property type="entry name" value="Sig_transdc_resp-reg_receiver"/>
</dbReference>
<sequence>MPTTKLNCIAVDDESLARKLLQENIEQVPFLNLVKVCKNPYEAMEALQANKIDLMFLDIQMPGMLGTKFLTSLTEKPLVILVTAYDTYAVESYNLDVVDYLMKPVSFDRFSKAAHKALDIFKKNKENAVSIEGAPPIDEQDSFFVNVEYSLVKIIFDDITHIEGLKDYIKIFITTQTRPILTKSTLKGIEARLPSNFMRVQKSYIVNLEKIQSIRNHRITIDKFDIPVSDSNMEDLLKAINYQKP</sequence>
<dbReference type="OrthoDB" id="1646880at2"/>
<dbReference type="InterPro" id="IPR011006">
    <property type="entry name" value="CheY-like_superfamily"/>
</dbReference>
<dbReference type="GO" id="GO:0000156">
    <property type="term" value="F:phosphorelay response regulator activity"/>
    <property type="evidence" value="ECO:0007669"/>
    <property type="project" value="InterPro"/>
</dbReference>
<evidence type="ECO:0000259" key="3">
    <source>
        <dbReference type="PROSITE" id="PS50930"/>
    </source>
</evidence>
<dbReference type="SUPFAM" id="SSF52172">
    <property type="entry name" value="CheY-like"/>
    <property type="match status" value="1"/>
</dbReference>
<dbReference type="RefSeq" id="WP_055148263.1">
    <property type="nucleotide sequence ID" value="NZ_JXSZ01000009.1"/>
</dbReference>
<dbReference type="Pfam" id="PF00072">
    <property type="entry name" value="Response_reg"/>
    <property type="match status" value="1"/>
</dbReference>
<evidence type="ECO:0000313" key="5">
    <source>
        <dbReference type="Proteomes" id="UP000050454"/>
    </source>
</evidence>
<dbReference type="PROSITE" id="PS50110">
    <property type="entry name" value="RESPONSE_REGULATORY"/>
    <property type="match status" value="1"/>
</dbReference>
<feature type="domain" description="Response regulatory" evidence="2">
    <location>
        <begin position="7"/>
        <end position="118"/>
    </location>
</feature>
<dbReference type="STRING" id="1605367.AFM12_11345"/>
<dbReference type="AlphaFoldDB" id="A0A0P7C6C8"/>
<dbReference type="InterPro" id="IPR046947">
    <property type="entry name" value="LytR-like"/>
</dbReference>
<dbReference type="PROSITE" id="PS50930">
    <property type="entry name" value="HTH_LYTTR"/>
    <property type="match status" value="1"/>
</dbReference>
<dbReference type="SMART" id="SM00448">
    <property type="entry name" value="REC"/>
    <property type="match status" value="1"/>
</dbReference>
<dbReference type="PANTHER" id="PTHR37299:SF1">
    <property type="entry name" value="STAGE 0 SPORULATION PROTEIN A HOMOLOG"/>
    <property type="match status" value="1"/>
</dbReference>
<dbReference type="InterPro" id="IPR007492">
    <property type="entry name" value="LytTR_DNA-bd_dom"/>
</dbReference>